<dbReference type="Proteomes" id="UP000464718">
    <property type="component" value="Plasmid pvpsd2016-3"/>
</dbReference>
<organism evidence="1 2">
    <name type="scientific">Vibrio parahaemolyticus</name>
    <dbReference type="NCBI Taxonomy" id="670"/>
    <lineage>
        <taxon>Bacteria</taxon>
        <taxon>Pseudomonadati</taxon>
        <taxon>Pseudomonadota</taxon>
        <taxon>Gammaproteobacteria</taxon>
        <taxon>Vibrionales</taxon>
        <taxon>Vibrionaceae</taxon>
        <taxon>Vibrio</taxon>
    </lineage>
</organism>
<protein>
    <submittedName>
        <fullName evidence="1">Uncharacterized protein</fullName>
    </submittedName>
</protein>
<sequence length="104" mass="12202">MMELKGLQTRITTFGKDEQDEIYFHVEDDPLPFKLDIGMVNLSLVPYMAKGLGVTMNYTSTADHHIVSWWSFVKSPLNDEQGHPVPWLSRRIRYRKMTLPLRKH</sequence>
<gene>
    <name evidence="1" type="ORF">EHC69_28805</name>
</gene>
<accession>A0AAX1G1F3</accession>
<name>A0AAX1G1F3_VIBPH</name>
<dbReference type="EMBL" id="CP034302">
    <property type="protein sequence ID" value="QHH13260.1"/>
    <property type="molecule type" value="Genomic_DNA"/>
</dbReference>
<dbReference type="AlphaFoldDB" id="A0AAX1G1F3"/>
<evidence type="ECO:0000313" key="2">
    <source>
        <dbReference type="Proteomes" id="UP000464718"/>
    </source>
</evidence>
<keyword evidence="1" id="KW-0614">Plasmid</keyword>
<geneLocation type="plasmid" evidence="2">
    <name>pvpsd2016-3</name>
</geneLocation>
<evidence type="ECO:0000313" key="1">
    <source>
        <dbReference type="EMBL" id="QHH13260.1"/>
    </source>
</evidence>
<proteinExistence type="predicted"/>
<dbReference type="RefSeq" id="WP_140049098.1">
    <property type="nucleotide sequence ID" value="NZ_CP034302.1"/>
</dbReference>
<reference evidence="1 2" key="1">
    <citation type="submission" date="2018-12" db="EMBL/GenBank/DDBJ databases">
        <title>Genomic insights into the evolutionary origins and pathogenicity of five Vibrio parahaemolyticus strains isolated from the shrimp with acute hepatopancreatic necrosis disease (AHPND).</title>
        <authorList>
            <person name="Yang Q."/>
            <person name="Dong X."/>
            <person name="Xie G."/>
            <person name="Fu S."/>
            <person name="Zou P."/>
            <person name="Sun J."/>
            <person name="Wang Y."/>
            <person name="Huang J."/>
        </authorList>
    </citation>
    <scope>NUCLEOTIDE SEQUENCE [LARGE SCALE GENOMIC DNA]</scope>
    <source>
        <strain evidence="1 2">20160303005-1</strain>
        <plasmid evidence="2">pvpsd2016-3</plasmid>
    </source>
</reference>